<organism evidence="12 13">
    <name type="scientific">Ensete ventricosum</name>
    <name type="common">Abyssinian banana</name>
    <name type="synonym">Musa ensete</name>
    <dbReference type="NCBI Taxonomy" id="4639"/>
    <lineage>
        <taxon>Eukaryota</taxon>
        <taxon>Viridiplantae</taxon>
        <taxon>Streptophyta</taxon>
        <taxon>Embryophyta</taxon>
        <taxon>Tracheophyta</taxon>
        <taxon>Spermatophyta</taxon>
        <taxon>Magnoliopsida</taxon>
        <taxon>Liliopsida</taxon>
        <taxon>Zingiberales</taxon>
        <taxon>Musaceae</taxon>
        <taxon>Ensete</taxon>
    </lineage>
</organism>
<evidence type="ECO:0000256" key="6">
    <source>
        <dbReference type="ARBA" id="ARBA00023065"/>
    </source>
</evidence>
<dbReference type="GO" id="GO:0009705">
    <property type="term" value="C:plant-type vacuole membrane"/>
    <property type="evidence" value="ECO:0007669"/>
    <property type="project" value="TreeGrafter"/>
</dbReference>
<feature type="transmembrane region" description="Helical" evidence="10">
    <location>
        <begin position="251"/>
        <end position="272"/>
    </location>
</feature>
<feature type="region of interest" description="Disordered" evidence="9">
    <location>
        <begin position="1"/>
        <end position="36"/>
    </location>
</feature>
<evidence type="ECO:0000259" key="11">
    <source>
        <dbReference type="Pfam" id="PF07885"/>
    </source>
</evidence>
<evidence type="ECO:0000256" key="8">
    <source>
        <dbReference type="ARBA" id="ARBA00023303"/>
    </source>
</evidence>
<dbReference type="GO" id="GO:0022841">
    <property type="term" value="F:potassium ion leak channel activity"/>
    <property type="evidence" value="ECO:0007669"/>
    <property type="project" value="TreeGrafter"/>
</dbReference>
<feature type="compositionally biased region" description="Low complexity" evidence="9">
    <location>
        <begin position="22"/>
        <end position="31"/>
    </location>
</feature>
<dbReference type="Pfam" id="PF07885">
    <property type="entry name" value="Ion_trans_2"/>
    <property type="match status" value="2"/>
</dbReference>
<dbReference type="InterPro" id="IPR003280">
    <property type="entry name" value="2pore_dom_K_chnl"/>
</dbReference>
<dbReference type="AlphaFoldDB" id="A0AAV8QA71"/>
<comment type="caution">
    <text evidence="12">The sequence shown here is derived from an EMBL/GenBank/DDBJ whole genome shotgun (WGS) entry which is preliminary data.</text>
</comment>
<dbReference type="InterPro" id="IPR011992">
    <property type="entry name" value="EF-hand-dom_pair"/>
</dbReference>
<feature type="transmembrane region" description="Helical" evidence="10">
    <location>
        <begin position="197"/>
        <end position="218"/>
    </location>
</feature>
<feature type="transmembrane region" description="Helical" evidence="10">
    <location>
        <begin position="74"/>
        <end position="95"/>
    </location>
</feature>
<dbReference type="PANTHER" id="PTHR11003:SF268">
    <property type="entry name" value="TWO-PORE POTASSIUM CHANNEL 4-RELATED"/>
    <property type="match status" value="1"/>
</dbReference>
<dbReference type="EMBL" id="JAQQAF010000007">
    <property type="protein sequence ID" value="KAJ8470248.1"/>
    <property type="molecule type" value="Genomic_DNA"/>
</dbReference>
<evidence type="ECO:0000256" key="7">
    <source>
        <dbReference type="ARBA" id="ARBA00023136"/>
    </source>
</evidence>
<keyword evidence="8" id="KW-0407">Ion channel</keyword>
<dbReference type="GO" id="GO:0030322">
    <property type="term" value="P:stabilization of membrane potential"/>
    <property type="evidence" value="ECO:0007669"/>
    <property type="project" value="TreeGrafter"/>
</dbReference>
<evidence type="ECO:0000256" key="9">
    <source>
        <dbReference type="SAM" id="MobiDB-lite"/>
    </source>
</evidence>
<feature type="transmembrane region" description="Helical" evidence="10">
    <location>
        <begin position="107"/>
        <end position="127"/>
    </location>
</feature>
<comment type="similarity">
    <text evidence="2">Belongs to the two pore domain potassium channel (TC 1.A.1.7) family.</text>
</comment>
<evidence type="ECO:0000256" key="1">
    <source>
        <dbReference type="ARBA" id="ARBA00004141"/>
    </source>
</evidence>
<dbReference type="Gene3D" id="1.10.287.70">
    <property type="match status" value="2"/>
</dbReference>
<dbReference type="FunFam" id="1.10.287.70:FF:000167">
    <property type="entry name" value="Two-pore potassium channel 2-like"/>
    <property type="match status" value="1"/>
</dbReference>
<gene>
    <name evidence="12" type="ORF">OPV22_024591</name>
</gene>
<keyword evidence="5 10" id="KW-1133">Transmembrane helix</keyword>
<comment type="subcellular location">
    <subcellularLocation>
        <location evidence="1">Membrane</location>
        <topology evidence="1">Multi-pass membrane protein</topology>
    </subcellularLocation>
</comment>
<dbReference type="InterPro" id="IPR013099">
    <property type="entry name" value="K_chnl_dom"/>
</dbReference>
<keyword evidence="7 10" id="KW-0472">Membrane</keyword>
<evidence type="ECO:0000256" key="3">
    <source>
        <dbReference type="ARBA" id="ARBA00022448"/>
    </source>
</evidence>
<keyword evidence="4 10" id="KW-0812">Transmembrane</keyword>
<feature type="domain" description="Potassium channel" evidence="11">
    <location>
        <begin position="81"/>
        <end position="158"/>
    </location>
</feature>
<keyword evidence="3" id="KW-0813">Transport</keyword>
<reference evidence="12 13" key="1">
    <citation type="submission" date="2022-12" db="EMBL/GenBank/DDBJ databases">
        <title>Chromosome-scale assembly of the Ensete ventricosum genome.</title>
        <authorList>
            <person name="Dussert Y."/>
            <person name="Stocks J."/>
            <person name="Wendawek A."/>
            <person name="Woldeyes F."/>
            <person name="Nichols R.A."/>
            <person name="Borrell J.S."/>
        </authorList>
    </citation>
    <scope>NUCLEOTIDE SEQUENCE [LARGE SCALE GENOMIC DNA]</scope>
    <source>
        <strain evidence="13">cv. Maze</strain>
        <tissue evidence="12">Seeds</tissue>
    </source>
</reference>
<sequence>MEEMAQPLLSSSRCGHSEIEESIPISSSPSSDVATPPPLKSCLHRARTAPAMSVIPVDLLPHDSEPALDTSSPIIMHASLLLLLYLSLGMLAYFFNLRGFSVVQTHPAVDAMYFCIVTLCTIGYGDITPVTPVTKAIACVLVLVGFGLINALLTNAVNHLLNLQESAIIDSVCCASTRPTSYIVDAEKGRMRIRTKVGLAVVAVVLSIGVGAVVLRLLENVDWMDAVYLSVMSVTTVGYGDGSFKTTRGRIFASIWLLVSTLAVGKAFLYLVEARINKRHKRIAKWILKRDLTVKDLFAADLNQKGFISKSEFVIHKLKEMGRIGEKEILSICDQFNKIDLYNTGKITLPDLVIVSR</sequence>
<dbReference type="GO" id="GO:0015271">
    <property type="term" value="F:outward rectifier potassium channel activity"/>
    <property type="evidence" value="ECO:0007669"/>
    <property type="project" value="TreeGrafter"/>
</dbReference>
<dbReference type="SUPFAM" id="SSF81324">
    <property type="entry name" value="Voltage-gated potassium channels"/>
    <property type="match status" value="2"/>
</dbReference>
<feature type="transmembrane region" description="Helical" evidence="10">
    <location>
        <begin position="133"/>
        <end position="153"/>
    </location>
</feature>
<keyword evidence="6" id="KW-0406">Ion transport</keyword>
<evidence type="ECO:0000256" key="10">
    <source>
        <dbReference type="SAM" id="Phobius"/>
    </source>
</evidence>
<keyword evidence="13" id="KW-1185">Reference proteome</keyword>
<accession>A0AAV8QA71</accession>
<name>A0AAV8QA71_ENSVE</name>
<dbReference type="GO" id="GO:0005886">
    <property type="term" value="C:plasma membrane"/>
    <property type="evidence" value="ECO:0007669"/>
    <property type="project" value="TreeGrafter"/>
</dbReference>
<evidence type="ECO:0000256" key="4">
    <source>
        <dbReference type="ARBA" id="ARBA00022692"/>
    </source>
</evidence>
<dbReference type="PRINTS" id="PR01333">
    <property type="entry name" value="2POREKCHANEL"/>
</dbReference>
<dbReference type="Proteomes" id="UP001222027">
    <property type="component" value="Unassembled WGS sequence"/>
</dbReference>
<dbReference type="SUPFAM" id="SSF47473">
    <property type="entry name" value="EF-hand"/>
    <property type="match status" value="1"/>
</dbReference>
<feature type="domain" description="Potassium channel" evidence="11">
    <location>
        <begin position="206"/>
        <end position="272"/>
    </location>
</feature>
<evidence type="ECO:0000313" key="12">
    <source>
        <dbReference type="EMBL" id="KAJ8470248.1"/>
    </source>
</evidence>
<evidence type="ECO:0000256" key="5">
    <source>
        <dbReference type="ARBA" id="ARBA00022989"/>
    </source>
</evidence>
<dbReference type="PANTHER" id="PTHR11003">
    <property type="entry name" value="POTASSIUM CHANNEL, SUBFAMILY K"/>
    <property type="match status" value="1"/>
</dbReference>
<protein>
    <recommendedName>
        <fullName evidence="11">Potassium channel domain-containing protein</fullName>
    </recommendedName>
</protein>
<proteinExistence type="inferred from homology"/>
<evidence type="ECO:0000313" key="13">
    <source>
        <dbReference type="Proteomes" id="UP001222027"/>
    </source>
</evidence>
<evidence type="ECO:0000256" key="2">
    <source>
        <dbReference type="ARBA" id="ARBA00010159"/>
    </source>
</evidence>